<evidence type="ECO:0000313" key="2">
    <source>
        <dbReference type="Proteomes" id="UP000078228"/>
    </source>
</evidence>
<dbReference type="AlphaFoldDB" id="A0A198UNF0"/>
<reference evidence="1 2" key="1">
    <citation type="journal article" date="2016" name="Genome Biol. Evol.">
        <title>Comparative Genomic Analyses of the Moraxella catarrhalis Serosensitive and Seroresistant Lineages Demonstrate Their Independent Evolution.</title>
        <authorList>
            <person name="Earl J.P."/>
            <person name="de Vries S.P."/>
            <person name="Ahmed A."/>
            <person name="Powell E."/>
            <person name="Schultz M.P."/>
            <person name="Hermans P.W."/>
            <person name="Hill D.J."/>
            <person name="Zhou Z."/>
            <person name="Constantinidou C.I."/>
            <person name="Hu F.Z."/>
            <person name="Bootsma H.J."/>
            <person name="Ehrlich G.D."/>
        </authorList>
    </citation>
    <scope>NUCLEOTIDE SEQUENCE [LARGE SCALE GENOMIC DNA]</scope>
    <source>
        <strain evidence="1 2">Z7542</strain>
    </source>
</reference>
<keyword evidence="2" id="KW-1185">Reference proteome</keyword>
<organism evidence="1 2">
    <name type="scientific">Moraxella catarrhalis</name>
    <name type="common">Branhamella catarrhalis</name>
    <dbReference type="NCBI Taxonomy" id="480"/>
    <lineage>
        <taxon>Bacteria</taxon>
        <taxon>Pseudomonadati</taxon>
        <taxon>Pseudomonadota</taxon>
        <taxon>Gammaproteobacteria</taxon>
        <taxon>Moraxellales</taxon>
        <taxon>Moraxellaceae</taxon>
        <taxon>Moraxella</taxon>
    </lineage>
</organism>
<dbReference type="PATRIC" id="fig|480.237.peg.945"/>
<comment type="caution">
    <text evidence="1">The sequence shown here is derived from an EMBL/GenBank/DDBJ whole genome shotgun (WGS) entry which is preliminary data.</text>
</comment>
<accession>A0A198UNF0</accession>
<dbReference type="EMBL" id="LXHC01000004">
    <property type="protein sequence ID" value="OAU98033.1"/>
    <property type="molecule type" value="Genomic_DNA"/>
</dbReference>
<dbReference type="Proteomes" id="UP000078228">
    <property type="component" value="Unassembled WGS sequence"/>
</dbReference>
<evidence type="ECO:0000313" key="1">
    <source>
        <dbReference type="EMBL" id="OAU98033.1"/>
    </source>
</evidence>
<gene>
    <name evidence="1" type="ORF">AO384_0280</name>
</gene>
<sequence>MMCLSKQVPRQRIVISLWRGIKRNLSTMKLSLDFKLQPNHLF</sequence>
<protein>
    <submittedName>
        <fullName evidence="1">Uncharacterized protein</fullName>
    </submittedName>
</protein>
<name>A0A198UNF0_MORCA</name>
<proteinExistence type="predicted"/>